<dbReference type="EMBL" id="AAZO01002268">
    <property type="status" value="NOT_ANNOTATED_CDS"/>
    <property type="molecule type" value="Genomic_DNA"/>
</dbReference>
<evidence type="ECO:0000256" key="4">
    <source>
        <dbReference type="ARBA" id="ARBA00023117"/>
    </source>
</evidence>
<dbReference type="CTD" id="8240314"/>
<dbReference type="InParanoid" id="E0VGZ8"/>
<dbReference type="Gene3D" id="1.10.8.60">
    <property type="match status" value="1"/>
</dbReference>
<dbReference type="GO" id="GO:0005634">
    <property type="term" value="C:nucleus"/>
    <property type="evidence" value="ECO:0007669"/>
    <property type="project" value="TreeGrafter"/>
</dbReference>
<dbReference type="InterPro" id="IPR045199">
    <property type="entry name" value="ATAD2-like"/>
</dbReference>
<dbReference type="OMA" id="AQQSKPC"/>
<dbReference type="GeneID" id="8240314"/>
<organism>
    <name type="scientific">Pediculus humanus subsp. corporis</name>
    <name type="common">Body louse</name>
    <dbReference type="NCBI Taxonomy" id="121224"/>
    <lineage>
        <taxon>Eukaryota</taxon>
        <taxon>Metazoa</taxon>
        <taxon>Ecdysozoa</taxon>
        <taxon>Arthropoda</taxon>
        <taxon>Hexapoda</taxon>
        <taxon>Insecta</taxon>
        <taxon>Pterygota</taxon>
        <taxon>Neoptera</taxon>
        <taxon>Paraneoptera</taxon>
        <taxon>Psocodea</taxon>
        <taxon>Troctomorpha</taxon>
        <taxon>Phthiraptera</taxon>
        <taxon>Anoplura</taxon>
        <taxon>Pediculidae</taxon>
        <taxon>Pediculus</taxon>
    </lineage>
</organism>
<dbReference type="Gene3D" id="3.40.50.300">
    <property type="entry name" value="P-loop containing nucleotide triphosphate hydrolases"/>
    <property type="match status" value="1"/>
</dbReference>
<keyword evidence="10" id="KW-1185">Reference proteome</keyword>
<keyword evidence="4" id="KW-0103">Bromodomain</keyword>
<dbReference type="FunFam" id="3.40.50.300:FF:000061">
    <property type="entry name" value="ATPase family, AAA domain-containing 2"/>
    <property type="match status" value="1"/>
</dbReference>
<dbReference type="GO" id="GO:0042393">
    <property type="term" value="F:histone binding"/>
    <property type="evidence" value="ECO:0007669"/>
    <property type="project" value="TreeGrafter"/>
</dbReference>
<dbReference type="InterPro" id="IPR003959">
    <property type="entry name" value="ATPase_AAA_core"/>
</dbReference>
<dbReference type="GO" id="GO:0006334">
    <property type="term" value="P:nucleosome assembly"/>
    <property type="evidence" value="ECO:0007669"/>
    <property type="project" value="TreeGrafter"/>
</dbReference>
<sequence length="649" mass="73916">MSSIFHNRNFALVGGLDEHIQTLKEMLIYPLLYRELFDSFGVQAPRGVLFYGPPGTGKTLMAGAVAAECSKCCSRKVSFYMRKGGECLNKYVGESEKHLQNLFTQAYSTRPSIIFFDEIDGLVPTRSELQEQVHASVVSTLLGLMDGLDSKSEVFVIGATNRIDMIDPALRRPGRFDRELYFPLPPLESRFEIFRIHTYQWKNKPSESLLLKLAAECSGYCGADIQSLCSQAVMQSFNRNFPQALDTTRKHLVSLKNVTVKDEDFWDAKEKIVPASQRIYILPSRPLSSDIEPLLKRSLNECINEINKSCPFSFMYRNGGEPKKNKSMSCPRFLLLGEEAHISHVAPAILQFFDHLPTIVMDLASINNDPNRFSDSSSLVHKIEEARQSMPSIIYLRNINSWWNLIDESAKQVLILSFESLDMSRNTQIFIFGTASCAYNDLSPEIRKIFSSKKCYEVTEPQTEERKKFFRQVLVDKNLLPPRNSEESMVQPSNSSNVSTTSNKRKYFVAENEDEPAISLNQKIKNVNYKNFELFKGGRLRSGKNFRDSNNALTTINKKIKLEIQNKQNCSLNDILPGKNTETKDVIVDVKKLEKLIESAVKVTANSNVKSMVKLYEELEIVSLRYSTKLDRTTLPEELEREIIIFNPT</sequence>
<protein>
    <recommendedName>
        <fullName evidence="7">AAA+ ATPase domain-containing protein</fullName>
    </recommendedName>
</protein>
<dbReference type="SUPFAM" id="SSF52540">
    <property type="entry name" value="P-loop containing nucleoside triphosphate hydrolases"/>
    <property type="match status" value="1"/>
</dbReference>
<dbReference type="Pfam" id="PF17862">
    <property type="entry name" value="AAA_lid_3"/>
    <property type="match status" value="1"/>
</dbReference>
<evidence type="ECO:0000256" key="5">
    <source>
        <dbReference type="RuleBase" id="RU003651"/>
    </source>
</evidence>
<evidence type="ECO:0000313" key="8">
    <source>
        <dbReference type="EMBL" id="EEB12654.1"/>
    </source>
</evidence>
<reference evidence="9" key="3">
    <citation type="submission" date="2020-05" db="UniProtKB">
        <authorList>
            <consortium name="EnsemblMetazoa"/>
        </authorList>
    </citation>
    <scope>IDENTIFICATION</scope>
    <source>
        <strain evidence="9">USDA</strain>
    </source>
</reference>
<accession>E0VGZ8</accession>
<dbReference type="InterPro" id="IPR003960">
    <property type="entry name" value="ATPase_AAA_CS"/>
</dbReference>
<evidence type="ECO:0000259" key="7">
    <source>
        <dbReference type="SMART" id="SM00382"/>
    </source>
</evidence>
<dbReference type="KEGG" id="phu:Phum_PHUM195510"/>
<evidence type="ECO:0000256" key="3">
    <source>
        <dbReference type="ARBA" id="ARBA00022840"/>
    </source>
</evidence>
<dbReference type="AlphaFoldDB" id="E0VGZ8"/>
<dbReference type="EMBL" id="DS235154">
    <property type="protein sequence ID" value="EEB12654.1"/>
    <property type="molecule type" value="Genomic_DNA"/>
</dbReference>
<dbReference type="EnsemblMetazoa" id="PHUM195510-RA">
    <property type="protein sequence ID" value="PHUM195510-PA"/>
    <property type="gene ID" value="PHUM195510"/>
</dbReference>
<dbReference type="GO" id="GO:0005524">
    <property type="term" value="F:ATP binding"/>
    <property type="evidence" value="ECO:0007669"/>
    <property type="project" value="UniProtKB-KW"/>
</dbReference>
<dbReference type="PANTHER" id="PTHR23069">
    <property type="entry name" value="AAA DOMAIN-CONTAINING"/>
    <property type="match status" value="1"/>
</dbReference>
<dbReference type="VEuPathDB" id="VectorBase:PHUM195510"/>
<dbReference type="InterPro" id="IPR041569">
    <property type="entry name" value="AAA_lid_3"/>
</dbReference>
<feature type="compositionally biased region" description="Low complexity" evidence="6">
    <location>
        <begin position="493"/>
        <end position="502"/>
    </location>
</feature>
<dbReference type="eggNOG" id="KOG0732">
    <property type="taxonomic scope" value="Eukaryota"/>
</dbReference>
<feature type="domain" description="AAA+ ATPase" evidence="7">
    <location>
        <begin position="44"/>
        <end position="186"/>
    </location>
</feature>
<dbReference type="InterPro" id="IPR027417">
    <property type="entry name" value="P-loop_NTPase"/>
</dbReference>
<gene>
    <name evidence="9" type="primary">8240314</name>
    <name evidence="8" type="ORF">Phum_PHUM195510</name>
</gene>
<comment type="similarity">
    <text evidence="1 5">Belongs to the AAA ATPase family.</text>
</comment>
<dbReference type="PANTHER" id="PTHR23069:SF0">
    <property type="entry name" value="TAT-BINDING HOMOLOG 7"/>
    <property type="match status" value="1"/>
</dbReference>
<dbReference type="OrthoDB" id="5421at2759"/>
<dbReference type="PROSITE" id="PS00674">
    <property type="entry name" value="AAA"/>
    <property type="match status" value="1"/>
</dbReference>
<keyword evidence="3 5" id="KW-0067">ATP-binding</keyword>
<evidence type="ECO:0000313" key="9">
    <source>
        <dbReference type="EnsemblMetazoa" id="PHUM195510-PA"/>
    </source>
</evidence>
<dbReference type="GO" id="GO:0003682">
    <property type="term" value="F:chromatin binding"/>
    <property type="evidence" value="ECO:0007669"/>
    <property type="project" value="TreeGrafter"/>
</dbReference>
<dbReference type="SMART" id="SM00382">
    <property type="entry name" value="AAA"/>
    <property type="match status" value="1"/>
</dbReference>
<dbReference type="GO" id="GO:0006337">
    <property type="term" value="P:nucleosome disassembly"/>
    <property type="evidence" value="ECO:0007669"/>
    <property type="project" value="TreeGrafter"/>
</dbReference>
<evidence type="ECO:0000256" key="1">
    <source>
        <dbReference type="ARBA" id="ARBA00006914"/>
    </source>
</evidence>
<dbReference type="STRING" id="121224.E0VGZ8"/>
<dbReference type="InterPro" id="IPR003593">
    <property type="entry name" value="AAA+_ATPase"/>
</dbReference>
<keyword evidence="2 5" id="KW-0547">Nucleotide-binding</keyword>
<dbReference type="GO" id="GO:0016887">
    <property type="term" value="F:ATP hydrolysis activity"/>
    <property type="evidence" value="ECO:0007669"/>
    <property type="project" value="InterPro"/>
</dbReference>
<dbReference type="HOGENOM" id="CLU_418709_0_0_1"/>
<evidence type="ECO:0000313" key="10">
    <source>
        <dbReference type="Proteomes" id="UP000009046"/>
    </source>
</evidence>
<evidence type="ECO:0000256" key="6">
    <source>
        <dbReference type="SAM" id="MobiDB-lite"/>
    </source>
</evidence>
<feature type="region of interest" description="Disordered" evidence="6">
    <location>
        <begin position="483"/>
        <end position="502"/>
    </location>
</feature>
<reference evidence="8" key="2">
    <citation type="submission" date="2007-04" db="EMBL/GenBank/DDBJ databases">
        <title>The genome of the human body louse.</title>
        <authorList>
            <consortium name="The Human Body Louse Genome Consortium"/>
            <person name="Kirkness E."/>
            <person name="Walenz B."/>
            <person name="Hass B."/>
            <person name="Bruggner R."/>
            <person name="Strausberg R."/>
        </authorList>
    </citation>
    <scope>NUCLEOTIDE SEQUENCE</scope>
    <source>
        <strain evidence="8">USDA</strain>
    </source>
</reference>
<evidence type="ECO:0000256" key="2">
    <source>
        <dbReference type="ARBA" id="ARBA00022741"/>
    </source>
</evidence>
<dbReference type="GO" id="GO:0045815">
    <property type="term" value="P:transcription initiation-coupled chromatin remodeling"/>
    <property type="evidence" value="ECO:0007669"/>
    <property type="project" value="TreeGrafter"/>
</dbReference>
<dbReference type="Pfam" id="PF00004">
    <property type="entry name" value="AAA"/>
    <property type="match status" value="1"/>
</dbReference>
<name>E0VGZ8_PEDHC</name>
<proteinExistence type="inferred from homology"/>
<dbReference type="Proteomes" id="UP000009046">
    <property type="component" value="Unassembled WGS sequence"/>
</dbReference>
<dbReference type="RefSeq" id="XP_002425392.1">
    <property type="nucleotide sequence ID" value="XM_002425347.1"/>
</dbReference>
<reference evidence="8" key="1">
    <citation type="submission" date="2007-04" db="EMBL/GenBank/DDBJ databases">
        <title>Annotation of Pediculus humanus corporis strain USDA.</title>
        <authorList>
            <person name="Kirkness E."/>
            <person name="Hannick L."/>
            <person name="Hass B."/>
            <person name="Bruggner R."/>
            <person name="Lawson D."/>
            <person name="Bidwell S."/>
            <person name="Joardar V."/>
            <person name="Caler E."/>
            <person name="Walenz B."/>
            <person name="Inman J."/>
            <person name="Schobel S."/>
            <person name="Galinsky K."/>
            <person name="Amedeo P."/>
            <person name="Strausberg R."/>
        </authorList>
    </citation>
    <scope>NUCLEOTIDE SEQUENCE</scope>
    <source>
        <strain evidence="8">USDA</strain>
    </source>
</reference>